<dbReference type="SMART" id="SM00020">
    <property type="entry name" value="Tryp_SPc"/>
    <property type="match status" value="1"/>
</dbReference>
<feature type="signal peptide" evidence="4">
    <location>
        <begin position="1"/>
        <end position="21"/>
    </location>
</feature>
<reference evidence="6 7" key="1">
    <citation type="submission" date="2021-03" db="EMBL/GenBank/DDBJ databases">
        <title>Sequencing the genomes of 1000 actinobacteria strains.</title>
        <authorList>
            <person name="Klenk H.-P."/>
        </authorList>
    </citation>
    <scope>NUCLEOTIDE SEQUENCE [LARGE SCALE GENOMIC DNA]</scope>
    <source>
        <strain evidence="6 7">DSM 45510</strain>
    </source>
</reference>
<dbReference type="EMBL" id="JAGGMS010000001">
    <property type="protein sequence ID" value="MBP2178746.1"/>
    <property type="molecule type" value="Genomic_DNA"/>
</dbReference>
<feature type="chain" id="PRO_5045717611" evidence="4">
    <location>
        <begin position="22"/>
        <end position="299"/>
    </location>
</feature>
<dbReference type="Pfam" id="PF00089">
    <property type="entry name" value="Trypsin"/>
    <property type="match status" value="1"/>
</dbReference>
<accession>A0ABS4PH75</accession>
<dbReference type="CDD" id="cd00190">
    <property type="entry name" value="Tryp_SPc"/>
    <property type="match status" value="1"/>
</dbReference>
<evidence type="ECO:0000259" key="5">
    <source>
        <dbReference type="PROSITE" id="PS50240"/>
    </source>
</evidence>
<dbReference type="PROSITE" id="PS50240">
    <property type="entry name" value="TRYPSIN_DOM"/>
    <property type="match status" value="1"/>
</dbReference>
<comment type="caution">
    <text evidence="6">The sequence shown here is derived from an EMBL/GenBank/DDBJ whole genome shotgun (WGS) entry which is preliminary data.</text>
</comment>
<keyword evidence="2" id="KW-1015">Disulfide bond</keyword>
<dbReference type="InterPro" id="IPR050430">
    <property type="entry name" value="Peptidase_S1"/>
</dbReference>
<name>A0ABS4PH75_9PSEU</name>
<evidence type="ECO:0000256" key="4">
    <source>
        <dbReference type="SAM" id="SignalP"/>
    </source>
</evidence>
<protein>
    <submittedName>
        <fullName evidence="6">Secreted trypsin-like serine protease</fullName>
    </submittedName>
</protein>
<organism evidence="6 7">
    <name type="scientific">Amycolatopsis magusensis</name>
    <dbReference type="NCBI Taxonomy" id="882444"/>
    <lineage>
        <taxon>Bacteria</taxon>
        <taxon>Bacillati</taxon>
        <taxon>Actinomycetota</taxon>
        <taxon>Actinomycetes</taxon>
        <taxon>Pseudonocardiales</taxon>
        <taxon>Pseudonocardiaceae</taxon>
        <taxon>Amycolatopsis</taxon>
    </lineage>
</organism>
<evidence type="ECO:0000256" key="2">
    <source>
        <dbReference type="ARBA" id="ARBA00023157"/>
    </source>
</evidence>
<sequence length="299" mass="29937">MIKRVAAVLAAVLLAAAPASAVEPYIVGGVAADQPYPFIVSLQSSTGKHNCGASLIAPEWVLTAAHCVDGRSPGMLKVRIGSNDHTQGGEALLVAAVVVSPEYDPDGARGDIALVRLSSPAVATPVPLGVAAAPGTATRLLGWGQTCAKLGCGDKPTVLQQLDTSIVAPEKCAAVPFDGAVELCTDNPGGTAGSCYGDSGGPQLAKVEGRWVLLGVTSRPGNDSDVCGTAPSIYTSAIAYSAWITQQVTPPPPAPEPAPAPEPTPTPAPTPTPTPTPTPEPAPTPAPSPTTTPPPPPAP</sequence>
<feature type="region of interest" description="Disordered" evidence="3">
    <location>
        <begin position="247"/>
        <end position="299"/>
    </location>
</feature>
<feature type="compositionally biased region" description="Pro residues" evidence="3">
    <location>
        <begin position="249"/>
        <end position="299"/>
    </location>
</feature>
<evidence type="ECO:0000313" key="6">
    <source>
        <dbReference type="EMBL" id="MBP2178746.1"/>
    </source>
</evidence>
<dbReference type="InterPro" id="IPR001314">
    <property type="entry name" value="Peptidase_S1A"/>
</dbReference>
<dbReference type="InterPro" id="IPR001254">
    <property type="entry name" value="Trypsin_dom"/>
</dbReference>
<keyword evidence="4" id="KW-0732">Signal</keyword>
<dbReference type="PANTHER" id="PTHR24276:SF98">
    <property type="entry name" value="FI18310P1-RELATED"/>
    <property type="match status" value="1"/>
</dbReference>
<dbReference type="InterPro" id="IPR018114">
    <property type="entry name" value="TRYPSIN_HIS"/>
</dbReference>
<feature type="domain" description="Peptidase S1" evidence="5">
    <location>
        <begin position="26"/>
        <end position="249"/>
    </location>
</feature>
<dbReference type="InterPro" id="IPR043504">
    <property type="entry name" value="Peptidase_S1_PA_chymotrypsin"/>
</dbReference>
<evidence type="ECO:0000256" key="3">
    <source>
        <dbReference type="SAM" id="MobiDB-lite"/>
    </source>
</evidence>
<dbReference type="PANTHER" id="PTHR24276">
    <property type="entry name" value="POLYSERASE-RELATED"/>
    <property type="match status" value="1"/>
</dbReference>
<keyword evidence="7" id="KW-1185">Reference proteome</keyword>
<evidence type="ECO:0000256" key="1">
    <source>
        <dbReference type="ARBA" id="ARBA00007664"/>
    </source>
</evidence>
<evidence type="ECO:0000313" key="7">
    <source>
        <dbReference type="Proteomes" id="UP000741013"/>
    </source>
</evidence>
<dbReference type="Proteomes" id="UP000741013">
    <property type="component" value="Unassembled WGS sequence"/>
</dbReference>
<gene>
    <name evidence="6" type="ORF">JOM49_000272</name>
</gene>
<dbReference type="PROSITE" id="PS00134">
    <property type="entry name" value="TRYPSIN_HIS"/>
    <property type="match status" value="1"/>
</dbReference>
<dbReference type="RefSeq" id="WP_209662363.1">
    <property type="nucleotide sequence ID" value="NZ_JAGGMS010000001.1"/>
</dbReference>
<proteinExistence type="inferred from homology"/>
<dbReference type="InterPro" id="IPR009003">
    <property type="entry name" value="Peptidase_S1_PA"/>
</dbReference>
<dbReference type="SUPFAM" id="SSF50494">
    <property type="entry name" value="Trypsin-like serine proteases"/>
    <property type="match status" value="1"/>
</dbReference>
<comment type="similarity">
    <text evidence="1">Belongs to the peptidase S1 family.</text>
</comment>
<dbReference type="Gene3D" id="2.40.10.10">
    <property type="entry name" value="Trypsin-like serine proteases"/>
    <property type="match status" value="1"/>
</dbReference>
<dbReference type="PRINTS" id="PR00722">
    <property type="entry name" value="CHYMOTRYPSIN"/>
</dbReference>